<reference evidence="1 2" key="1">
    <citation type="submission" date="2020-05" db="EMBL/GenBank/DDBJ databases">
        <title>Whole genome sequencing and identification of novel metabolites from Paenibacillus alvei strain JR949.</title>
        <authorList>
            <person name="Rajendhran J."/>
            <person name="Sree Pranav P."/>
            <person name="Mahalakshmi B."/>
            <person name="Karthikeyan R."/>
        </authorList>
    </citation>
    <scope>NUCLEOTIDE SEQUENCE [LARGE SCALE GENOMIC DNA]</scope>
    <source>
        <strain evidence="1 2">JR949</strain>
    </source>
</reference>
<protein>
    <submittedName>
        <fullName evidence="1">Uncharacterized protein</fullName>
    </submittedName>
</protein>
<evidence type="ECO:0000313" key="1">
    <source>
        <dbReference type="EMBL" id="NOJ72974.1"/>
    </source>
</evidence>
<dbReference type="Proteomes" id="UP000552038">
    <property type="component" value="Unassembled WGS sequence"/>
</dbReference>
<dbReference type="RefSeq" id="WP_171418557.1">
    <property type="nucleotide sequence ID" value="NZ_JABFOR010000034.1"/>
</dbReference>
<organism evidence="1 2">
    <name type="scientific">Paenibacillus alvei</name>
    <name type="common">Bacillus alvei</name>
    <dbReference type="NCBI Taxonomy" id="44250"/>
    <lineage>
        <taxon>Bacteria</taxon>
        <taxon>Bacillati</taxon>
        <taxon>Bacillota</taxon>
        <taxon>Bacilli</taxon>
        <taxon>Bacillales</taxon>
        <taxon>Paenibacillaceae</taxon>
        <taxon>Paenibacillus</taxon>
    </lineage>
</organism>
<name>A0AAP7A1Y9_PAEAL</name>
<accession>A0AAP7A1Y9</accession>
<proteinExistence type="predicted"/>
<dbReference type="AlphaFoldDB" id="A0AAP7A1Y9"/>
<dbReference type="EMBL" id="JABFOR010000034">
    <property type="protein sequence ID" value="NOJ72974.1"/>
    <property type="molecule type" value="Genomic_DNA"/>
</dbReference>
<comment type="caution">
    <text evidence="1">The sequence shown here is derived from an EMBL/GenBank/DDBJ whole genome shotgun (WGS) entry which is preliminary data.</text>
</comment>
<sequence>MSKQENKVLAIGSGSFLHTLIEAWYDAGYPAITVYEAGKIFEEPYNAEQRPEANWRSLIRPYQFILYVAQLDHLQEQRYSRCMCG</sequence>
<evidence type="ECO:0000313" key="2">
    <source>
        <dbReference type="Proteomes" id="UP000552038"/>
    </source>
</evidence>
<gene>
    <name evidence="1" type="ORF">HMI46_20750</name>
</gene>